<feature type="compositionally biased region" description="Basic and acidic residues" evidence="1">
    <location>
        <begin position="94"/>
        <end position="121"/>
    </location>
</feature>
<comment type="caution">
    <text evidence="2">The sequence shown here is derived from an EMBL/GenBank/DDBJ whole genome shotgun (WGS) entry which is preliminary data.</text>
</comment>
<dbReference type="EMBL" id="JAPFFF010000015">
    <property type="protein sequence ID" value="KAK8866395.1"/>
    <property type="molecule type" value="Genomic_DNA"/>
</dbReference>
<accession>A0ABR2INA5</accession>
<protein>
    <submittedName>
        <fullName evidence="2">Uncharacterized protein</fullName>
    </submittedName>
</protein>
<keyword evidence="3" id="KW-1185">Reference proteome</keyword>
<evidence type="ECO:0000313" key="3">
    <source>
        <dbReference type="Proteomes" id="UP001470230"/>
    </source>
</evidence>
<reference evidence="2 3" key="1">
    <citation type="submission" date="2024-04" db="EMBL/GenBank/DDBJ databases">
        <title>Tritrichomonas musculus Genome.</title>
        <authorList>
            <person name="Alves-Ferreira E."/>
            <person name="Grigg M."/>
            <person name="Lorenzi H."/>
            <person name="Galac M."/>
        </authorList>
    </citation>
    <scope>NUCLEOTIDE SEQUENCE [LARGE SCALE GENOMIC DNA]</scope>
    <source>
        <strain evidence="2 3">EAF2021</strain>
    </source>
</reference>
<feature type="compositionally biased region" description="Basic and acidic residues" evidence="1">
    <location>
        <begin position="129"/>
        <end position="140"/>
    </location>
</feature>
<sequence>MSRRQHNASDNQIDQLKYDNKSEEKEIIPTNNFQKFFKLEIDSLDSFACNEISNIKEEFASRLLTSISYFKKYENLRRLCDKKLDYDQYKHWKDRNNSKTSRDSRNSEFLIDSRHSRDSNSTHKSSRSSFHDDYYYDKQYRSRKLPPPNNERRHSPNMTRQLPSSQRKNRIIRSYQDDIKRVDKFKSHISRSIKNNQPKNY</sequence>
<feature type="region of interest" description="Disordered" evidence="1">
    <location>
        <begin position="1"/>
        <end position="20"/>
    </location>
</feature>
<proteinExistence type="predicted"/>
<dbReference type="Proteomes" id="UP001470230">
    <property type="component" value="Unassembled WGS sequence"/>
</dbReference>
<feature type="compositionally biased region" description="Polar residues" evidence="1">
    <location>
        <begin position="156"/>
        <end position="166"/>
    </location>
</feature>
<name>A0ABR2INA5_9EUKA</name>
<feature type="region of interest" description="Disordered" evidence="1">
    <location>
        <begin position="94"/>
        <end position="170"/>
    </location>
</feature>
<gene>
    <name evidence="2" type="ORF">M9Y10_009357</name>
</gene>
<evidence type="ECO:0000313" key="2">
    <source>
        <dbReference type="EMBL" id="KAK8866395.1"/>
    </source>
</evidence>
<organism evidence="2 3">
    <name type="scientific">Tritrichomonas musculus</name>
    <dbReference type="NCBI Taxonomy" id="1915356"/>
    <lineage>
        <taxon>Eukaryota</taxon>
        <taxon>Metamonada</taxon>
        <taxon>Parabasalia</taxon>
        <taxon>Tritrichomonadida</taxon>
        <taxon>Tritrichomonadidae</taxon>
        <taxon>Tritrichomonas</taxon>
    </lineage>
</organism>
<evidence type="ECO:0000256" key="1">
    <source>
        <dbReference type="SAM" id="MobiDB-lite"/>
    </source>
</evidence>